<proteinExistence type="predicted"/>
<dbReference type="EMBL" id="JAXGFO010000065">
    <property type="protein sequence ID" value="MEG3158304.1"/>
    <property type="molecule type" value="Genomic_DNA"/>
</dbReference>
<keyword evidence="1" id="KW-0227">DNA damage</keyword>
<reference evidence="2 3" key="1">
    <citation type="journal article" date="2017" name="Curr. Microbiol.">
        <title>Lysobacter zhanggongensis sp. nov. Isolated from a Pit Mud.</title>
        <authorList>
            <person name="Zhang X.F."/>
            <person name="Wang H.H."/>
            <person name="Sun X.Y."/>
            <person name="Pan C.M."/>
        </authorList>
    </citation>
    <scope>NUCLEOTIDE SEQUENCE [LARGE SCALE GENOMIC DNA]</scope>
    <source>
        <strain evidence="2 3">ZGLJ7-1</strain>
    </source>
</reference>
<dbReference type="InterPro" id="IPR050356">
    <property type="entry name" value="SulA_CellDiv_inhibitor"/>
</dbReference>
<accession>A0ABU7YRX2</accession>
<evidence type="ECO:0000313" key="3">
    <source>
        <dbReference type="Proteomes" id="UP001334501"/>
    </source>
</evidence>
<sequence length="88" mass="9849">SEPARNTTAPPLPRPGWLLPHPAPLRDHHVRILAGPERIESGWWEADVRRDYYLVETSLGQHAWAFRAAGDPAADGRADGFMLHGWFG</sequence>
<evidence type="ECO:0000256" key="1">
    <source>
        <dbReference type="ARBA" id="ARBA00022763"/>
    </source>
</evidence>
<dbReference type="Proteomes" id="UP001334501">
    <property type="component" value="Unassembled WGS sequence"/>
</dbReference>
<dbReference type="PANTHER" id="PTHR35369">
    <property type="entry name" value="BLR3025 PROTEIN-RELATED"/>
    <property type="match status" value="1"/>
</dbReference>
<gene>
    <name evidence="2" type="ORF">SNE33_10515</name>
</gene>
<organism evidence="2 3">
    <name type="scientific">Lysobacter zhanggongensis</name>
    <dbReference type="NCBI Taxonomy" id="1774951"/>
    <lineage>
        <taxon>Bacteria</taxon>
        <taxon>Pseudomonadati</taxon>
        <taxon>Pseudomonadota</taxon>
        <taxon>Gammaproteobacteria</taxon>
        <taxon>Lysobacterales</taxon>
        <taxon>Lysobacteraceae</taxon>
        <taxon>Lysobacter</taxon>
    </lineage>
</organism>
<dbReference type="PANTHER" id="PTHR35369:SF2">
    <property type="entry name" value="BLR3025 PROTEIN"/>
    <property type="match status" value="1"/>
</dbReference>
<evidence type="ECO:0000313" key="2">
    <source>
        <dbReference type="EMBL" id="MEG3158304.1"/>
    </source>
</evidence>
<protein>
    <submittedName>
        <fullName evidence="2">DNA polymerase Y family protein</fullName>
    </submittedName>
</protein>
<name>A0ABU7YRX2_9GAMM</name>
<feature type="non-terminal residue" evidence="2">
    <location>
        <position position="1"/>
    </location>
</feature>
<keyword evidence="3" id="KW-1185">Reference proteome</keyword>
<comment type="caution">
    <text evidence="2">The sequence shown here is derived from an EMBL/GenBank/DDBJ whole genome shotgun (WGS) entry which is preliminary data.</text>
</comment>